<evidence type="ECO:0000256" key="2">
    <source>
        <dbReference type="ARBA" id="ARBA00022448"/>
    </source>
</evidence>
<comment type="function">
    <text evidence="9">Part of the tripartite ATP-independent periplasmic (TRAP) transport system.</text>
</comment>
<protein>
    <recommendedName>
        <fullName evidence="9">TRAP transporter small permease protein</fullName>
    </recommendedName>
</protein>
<dbReference type="GO" id="GO:0022857">
    <property type="term" value="F:transmembrane transporter activity"/>
    <property type="evidence" value="ECO:0007669"/>
    <property type="project" value="UniProtKB-UniRule"/>
</dbReference>
<organism evidence="11 12">
    <name type="scientific">Elioraea tepida</name>
    <dbReference type="NCBI Taxonomy" id="2843330"/>
    <lineage>
        <taxon>Bacteria</taxon>
        <taxon>Pseudomonadati</taxon>
        <taxon>Pseudomonadota</taxon>
        <taxon>Alphaproteobacteria</taxon>
        <taxon>Acetobacterales</taxon>
        <taxon>Elioraeaceae</taxon>
        <taxon>Elioraea</taxon>
    </lineage>
</organism>
<evidence type="ECO:0000256" key="3">
    <source>
        <dbReference type="ARBA" id="ARBA00022475"/>
    </source>
</evidence>
<evidence type="ECO:0000256" key="7">
    <source>
        <dbReference type="ARBA" id="ARBA00023136"/>
    </source>
</evidence>
<evidence type="ECO:0000313" key="12">
    <source>
        <dbReference type="Proteomes" id="UP000694001"/>
    </source>
</evidence>
<gene>
    <name evidence="11" type="ORF">KO353_07585</name>
</gene>
<keyword evidence="2 9" id="KW-0813">Transport</keyword>
<dbReference type="EMBL" id="CP076448">
    <property type="protein sequence ID" value="QXM26041.1"/>
    <property type="molecule type" value="Genomic_DNA"/>
</dbReference>
<evidence type="ECO:0000256" key="9">
    <source>
        <dbReference type="RuleBase" id="RU369079"/>
    </source>
</evidence>
<comment type="similarity">
    <text evidence="8 9">Belongs to the TRAP transporter small permease family.</text>
</comment>
<feature type="transmembrane region" description="Helical" evidence="9">
    <location>
        <begin position="137"/>
        <end position="158"/>
    </location>
</feature>
<evidence type="ECO:0000256" key="8">
    <source>
        <dbReference type="ARBA" id="ARBA00038436"/>
    </source>
</evidence>
<dbReference type="RefSeq" id="WP_218287092.1">
    <property type="nucleotide sequence ID" value="NZ_CP076448.1"/>
</dbReference>
<feature type="transmembrane region" description="Helical" evidence="9">
    <location>
        <begin position="93"/>
        <end position="117"/>
    </location>
</feature>
<evidence type="ECO:0000256" key="6">
    <source>
        <dbReference type="ARBA" id="ARBA00022989"/>
    </source>
</evidence>
<evidence type="ECO:0000259" key="10">
    <source>
        <dbReference type="Pfam" id="PF04290"/>
    </source>
</evidence>
<dbReference type="PANTHER" id="PTHR35011:SF10">
    <property type="entry name" value="TRAP TRANSPORTER SMALL PERMEASE PROTEIN"/>
    <property type="match status" value="1"/>
</dbReference>
<dbReference type="InterPro" id="IPR007387">
    <property type="entry name" value="TRAP_DctQ"/>
</dbReference>
<evidence type="ECO:0000256" key="5">
    <source>
        <dbReference type="ARBA" id="ARBA00022692"/>
    </source>
</evidence>
<dbReference type="Proteomes" id="UP000694001">
    <property type="component" value="Chromosome"/>
</dbReference>
<dbReference type="PANTHER" id="PTHR35011">
    <property type="entry name" value="2,3-DIKETO-L-GULONATE TRAP TRANSPORTER SMALL PERMEASE PROTEIN YIAM"/>
    <property type="match status" value="1"/>
</dbReference>
<proteinExistence type="inferred from homology"/>
<sequence>MAALLDRLIGVLGALARGGAWFGGALLFAAAFMIGAEVLLRKLAGISIGGADELAGYVLAIASAWAFGFALLSRAHIRIDTLYALLPKRLQALLDLVALALTTFFFGFLAWFAWAYLMRTVSLGARSMTPLQTPLAIPQSLWVAGLIVFVSLAALLWLRALIAVLAGDLTTSARLIGSRTAKQEVEEEIAEAKAILERDAARR</sequence>
<keyword evidence="6 9" id="KW-1133">Transmembrane helix</keyword>
<keyword evidence="4 9" id="KW-0997">Cell inner membrane</keyword>
<reference evidence="11" key="1">
    <citation type="submission" date="2021-06" db="EMBL/GenBank/DDBJ databases">
        <title>Elioraea tepida, sp. nov., a moderately thermophilic aerobic anoxygenic phototrophic bacterium isolated from an alkaline siliceous hot spring mat community in Yellowstone National Park, WY, USA.</title>
        <authorList>
            <person name="Saini M.K."/>
            <person name="Yoshida S."/>
            <person name="Sebastian A."/>
            <person name="Hirose S."/>
            <person name="Hara E."/>
            <person name="Tamaki H."/>
            <person name="Soulier N.T."/>
            <person name="Albert I."/>
            <person name="Hanada S."/>
            <person name="Bryant D.A."/>
            <person name="Tank M."/>
        </authorList>
    </citation>
    <scope>NUCLEOTIDE SEQUENCE</scope>
    <source>
        <strain evidence="11">MS-P2</strain>
    </source>
</reference>
<feature type="domain" description="Tripartite ATP-independent periplasmic transporters DctQ component" evidence="10">
    <location>
        <begin position="32"/>
        <end position="156"/>
    </location>
</feature>
<keyword evidence="5 9" id="KW-0812">Transmembrane</keyword>
<accession>A0A975U401</accession>
<dbReference type="KEGG" id="elio:KO353_07585"/>
<keyword evidence="12" id="KW-1185">Reference proteome</keyword>
<evidence type="ECO:0000256" key="1">
    <source>
        <dbReference type="ARBA" id="ARBA00004429"/>
    </source>
</evidence>
<feature type="transmembrane region" description="Helical" evidence="9">
    <location>
        <begin position="54"/>
        <end position="72"/>
    </location>
</feature>
<comment type="subunit">
    <text evidence="9">The complex comprises the extracytoplasmic solute receptor protein and the two transmembrane proteins.</text>
</comment>
<name>A0A975U401_9PROT</name>
<dbReference type="Pfam" id="PF04290">
    <property type="entry name" value="DctQ"/>
    <property type="match status" value="1"/>
</dbReference>
<dbReference type="GO" id="GO:0005886">
    <property type="term" value="C:plasma membrane"/>
    <property type="evidence" value="ECO:0007669"/>
    <property type="project" value="UniProtKB-SubCell"/>
</dbReference>
<feature type="transmembrane region" description="Helical" evidence="9">
    <location>
        <begin position="12"/>
        <end position="34"/>
    </location>
</feature>
<dbReference type="AlphaFoldDB" id="A0A975U401"/>
<keyword evidence="3" id="KW-1003">Cell membrane</keyword>
<evidence type="ECO:0000313" key="11">
    <source>
        <dbReference type="EMBL" id="QXM26041.1"/>
    </source>
</evidence>
<comment type="subcellular location">
    <subcellularLocation>
        <location evidence="1 9">Cell inner membrane</location>
        <topology evidence="1 9">Multi-pass membrane protein</topology>
    </subcellularLocation>
</comment>
<dbReference type="GO" id="GO:0015740">
    <property type="term" value="P:C4-dicarboxylate transport"/>
    <property type="evidence" value="ECO:0007669"/>
    <property type="project" value="TreeGrafter"/>
</dbReference>
<evidence type="ECO:0000256" key="4">
    <source>
        <dbReference type="ARBA" id="ARBA00022519"/>
    </source>
</evidence>
<dbReference type="InterPro" id="IPR055348">
    <property type="entry name" value="DctQ"/>
</dbReference>
<keyword evidence="7 9" id="KW-0472">Membrane</keyword>